<feature type="signal peptide" evidence="1">
    <location>
        <begin position="1"/>
        <end position="21"/>
    </location>
</feature>
<name>A0A238KEQ0_9RHOB</name>
<dbReference type="InterPro" id="IPR036398">
    <property type="entry name" value="CA_dom_sf"/>
</dbReference>
<sequence length="283" mass="29624">MLNKILLLSLSVAMLESTAYAATDGHTVSDDVIAAQRATLSAATQGQGFGPQSPRDIDALDGVNQRVFGSAPDVGNMMLCDIHFHENAEHKGGGFTTYAGNGDGNGYGTGFKYDGALTDAERAPIDMSVGKSEHGDLVPGDTIEIHFVHSTAQATLGNGLGTCLSDAIGNPQLRVETVVAVLVSEGGVDFTEMAHIEKVEGINQVPNLPTDLGQPVVYEGSTTGPGYNEKASPFQVTWSVRPGVAKLNIASVGKWLSDNPFGENHAHGVRNLVTNPSLLSPIN</sequence>
<protein>
    <recommendedName>
        <fullName evidence="4">Cadmium carbonic anhydrase repeat protein</fullName>
    </recommendedName>
</protein>
<evidence type="ECO:0000256" key="1">
    <source>
        <dbReference type="SAM" id="SignalP"/>
    </source>
</evidence>
<dbReference type="AlphaFoldDB" id="A0A238KEQ0"/>
<accession>A0A238KEQ0</accession>
<evidence type="ECO:0000313" key="3">
    <source>
        <dbReference type="Proteomes" id="UP000220836"/>
    </source>
</evidence>
<evidence type="ECO:0000313" key="2">
    <source>
        <dbReference type="EMBL" id="SMX41298.1"/>
    </source>
</evidence>
<keyword evidence="1" id="KW-0732">Signal</keyword>
<dbReference type="OrthoDB" id="8902034at2"/>
<organism evidence="2 3">
    <name type="scientific">Pelagimonas varians</name>
    <dbReference type="NCBI Taxonomy" id="696760"/>
    <lineage>
        <taxon>Bacteria</taxon>
        <taxon>Pseudomonadati</taxon>
        <taxon>Pseudomonadota</taxon>
        <taxon>Alphaproteobacteria</taxon>
        <taxon>Rhodobacterales</taxon>
        <taxon>Roseobacteraceae</taxon>
        <taxon>Pelagimonas</taxon>
    </lineage>
</organism>
<evidence type="ECO:0008006" key="4">
    <source>
        <dbReference type="Google" id="ProtNLM"/>
    </source>
</evidence>
<proteinExistence type="predicted"/>
<dbReference type="Pfam" id="PF10563">
    <property type="entry name" value="CA_like"/>
    <property type="match status" value="1"/>
</dbReference>
<reference evidence="2 3" key="1">
    <citation type="submission" date="2017-05" db="EMBL/GenBank/DDBJ databases">
        <authorList>
            <person name="Song R."/>
            <person name="Chenine A.L."/>
            <person name="Ruprecht R.M."/>
        </authorList>
    </citation>
    <scope>NUCLEOTIDE SEQUENCE [LARGE SCALE GENOMIC DNA]</scope>
    <source>
        <strain evidence="2 3">CECT 8663</strain>
    </source>
</reference>
<gene>
    <name evidence="2" type="ORF">PEV8663_02233</name>
</gene>
<feature type="chain" id="PRO_5012444066" description="Cadmium carbonic anhydrase repeat protein" evidence="1">
    <location>
        <begin position="22"/>
        <end position="283"/>
    </location>
</feature>
<dbReference type="Proteomes" id="UP000220836">
    <property type="component" value="Unassembled WGS sequence"/>
</dbReference>
<dbReference type="InterPro" id="IPR018883">
    <property type="entry name" value="Delta_CA"/>
</dbReference>
<dbReference type="SUPFAM" id="SSF51069">
    <property type="entry name" value="Carbonic anhydrase"/>
    <property type="match status" value="1"/>
</dbReference>
<dbReference type="RefSeq" id="WP_097804737.1">
    <property type="nucleotide sequence ID" value="NZ_FXYH01000007.1"/>
</dbReference>
<keyword evidence="3" id="KW-1185">Reference proteome</keyword>
<dbReference type="EMBL" id="FXYH01000007">
    <property type="protein sequence ID" value="SMX41298.1"/>
    <property type="molecule type" value="Genomic_DNA"/>
</dbReference>